<dbReference type="AlphaFoldDB" id="A0A1H9U0T3"/>
<gene>
    <name evidence="1" type="ORF">SAMN05421870_107199</name>
</gene>
<dbReference type="EMBL" id="FOGO01000007">
    <property type="protein sequence ID" value="SES03075.1"/>
    <property type="molecule type" value="Genomic_DNA"/>
</dbReference>
<accession>A0A1H9U0T3</accession>
<reference evidence="2" key="1">
    <citation type="submission" date="2016-10" db="EMBL/GenBank/DDBJ databases">
        <authorList>
            <person name="Varghese N."/>
            <person name="Submissions S."/>
        </authorList>
    </citation>
    <scope>NUCLEOTIDE SEQUENCE [LARGE SCALE GENOMIC DNA]</scope>
    <source>
        <strain evidence="2">CGMCC 4.6825</strain>
    </source>
</reference>
<dbReference type="InterPro" id="IPR046193">
    <property type="entry name" value="DUF6221"/>
</dbReference>
<dbReference type="Pfam" id="PF19730">
    <property type="entry name" value="DUF6221"/>
    <property type="match status" value="1"/>
</dbReference>
<evidence type="ECO:0000313" key="1">
    <source>
        <dbReference type="EMBL" id="SES03075.1"/>
    </source>
</evidence>
<dbReference type="OrthoDB" id="4290974at2"/>
<proteinExistence type="predicted"/>
<dbReference type="Proteomes" id="UP000182841">
    <property type="component" value="Unassembled WGS sequence"/>
</dbReference>
<keyword evidence="2" id="KW-1185">Reference proteome</keyword>
<organism evidence="1 2">
    <name type="scientific">Streptomyces qinglanensis</name>
    <dbReference type="NCBI Taxonomy" id="943816"/>
    <lineage>
        <taxon>Bacteria</taxon>
        <taxon>Bacillati</taxon>
        <taxon>Actinomycetota</taxon>
        <taxon>Actinomycetes</taxon>
        <taxon>Kitasatosporales</taxon>
        <taxon>Streptomycetaceae</taxon>
        <taxon>Streptomyces</taxon>
    </lineage>
</organism>
<dbReference type="RefSeq" id="WP_075001122.1">
    <property type="nucleotide sequence ID" value="NZ_FOGO01000007.1"/>
</dbReference>
<protein>
    <submittedName>
        <fullName evidence="1">Uncharacterized protein</fullName>
    </submittedName>
</protein>
<sequence length="155" mass="17551">MTGDLVAFLRARLDEDERLARAAAEPEKWVELNREPRPRWYVQLWADPDRVAVIADPESSAFPVVVSIEGMDEGDAQNRIDHIARHDPARVLADIEAKRRVVRYYEDAARTLAAAEPGTPPHDLMTGAMNSLRAALQALALPYADHPDYREEWRP</sequence>
<evidence type="ECO:0000313" key="2">
    <source>
        <dbReference type="Proteomes" id="UP000182841"/>
    </source>
</evidence>
<name>A0A1H9U0T3_9ACTN</name>